<dbReference type="SUPFAM" id="SSF52833">
    <property type="entry name" value="Thioredoxin-like"/>
    <property type="match status" value="1"/>
</dbReference>
<dbReference type="InterPro" id="IPR013766">
    <property type="entry name" value="Thioredoxin_domain"/>
</dbReference>
<dbReference type="Proteomes" id="UP001501047">
    <property type="component" value="Unassembled WGS sequence"/>
</dbReference>
<dbReference type="InterPro" id="IPR036249">
    <property type="entry name" value="Thioredoxin-like_sf"/>
</dbReference>
<dbReference type="RefSeq" id="WP_425544764.1">
    <property type="nucleotide sequence ID" value="NZ_BAAACI010000005.1"/>
</dbReference>
<dbReference type="Pfam" id="PF00085">
    <property type="entry name" value="Thioredoxin"/>
    <property type="match status" value="1"/>
</dbReference>
<evidence type="ECO:0000313" key="2">
    <source>
        <dbReference type="EMBL" id="GAA0771546.1"/>
    </source>
</evidence>
<sequence>MLSNYPKVKSIKINIDESPSLCAEFSVFIAPTILLFTQGKETLRESRFIVINELDKNINRYYNLLF</sequence>
<protein>
    <recommendedName>
        <fullName evidence="1">Thioredoxin domain-containing protein</fullName>
    </recommendedName>
</protein>
<reference evidence="3" key="1">
    <citation type="journal article" date="2019" name="Int. J. Syst. Evol. Microbiol.">
        <title>The Global Catalogue of Microorganisms (GCM) 10K type strain sequencing project: providing services to taxonomists for standard genome sequencing and annotation.</title>
        <authorList>
            <consortium name="The Broad Institute Genomics Platform"/>
            <consortium name="The Broad Institute Genome Sequencing Center for Infectious Disease"/>
            <person name="Wu L."/>
            <person name="Ma J."/>
        </authorList>
    </citation>
    <scope>NUCLEOTIDE SEQUENCE [LARGE SCALE GENOMIC DNA]</scope>
    <source>
        <strain evidence="3">JCM 1417</strain>
    </source>
</reference>
<keyword evidence="3" id="KW-1185">Reference proteome</keyword>
<proteinExistence type="predicted"/>
<dbReference type="EMBL" id="BAAACI010000005">
    <property type="protein sequence ID" value="GAA0771546.1"/>
    <property type="molecule type" value="Genomic_DNA"/>
</dbReference>
<comment type="caution">
    <text evidence="2">The sequence shown here is derived from an EMBL/GenBank/DDBJ whole genome shotgun (WGS) entry which is preliminary data.</text>
</comment>
<name>A0ABP3W0D5_CLOSU</name>
<organism evidence="2 3">
    <name type="scientific">Clostridium subterminale</name>
    <dbReference type="NCBI Taxonomy" id="1550"/>
    <lineage>
        <taxon>Bacteria</taxon>
        <taxon>Bacillati</taxon>
        <taxon>Bacillota</taxon>
        <taxon>Clostridia</taxon>
        <taxon>Eubacteriales</taxon>
        <taxon>Clostridiaceae</taxon>
        <taxon>Clostridium</taxon>
    </lineage>
</organism>
<evidence type="ECO:0000313" key="3">
    <source>
        <dbReference type="Proteomes" id="UP001501047"/>
    </source>
</evidence>
<dbReference type="CDD" id="cd02947">
    <property type="entry name" value="TRX_family"/>
    <property type="match status" value="1"/>
</dbReference>
<dbReference type="Gene3D" id="3.40.30.10">
    <property type="entry name" value="Glutaredoxin"/>
    <property type="match status" value="1"/>
</dbReference>
<evidence type="ECO:0000259" key="1">
    <source>
        <dbReference type="Pfam" id="PF00085"/>
    </source>
</evidence>
<accession>A0ABP3W0D5</accession>
<gene>
    <name evidence="2" type="ORF">GCM10008908_15990</name>
</gene>
<feature type="domain" description="Thioredoxin" evidence="1">
    <location>
        <begin position="4"/>
        <end position="42"/>
    </location>
</feature>